<evidence type="ECO:0000259" key="3">
    <source>
        <dbReference type="PROSITE" id="PS01180"/>
    </source>
</evidence>
<reference evidence="5 7" key="1">
    <citation type="journal article" date="2012" name="Nature">
        <title>Algal genomes reveal evolutionary mosaicism and the fate of nucleomorphs.</title>
        <authorList>
            <consortium name="DOE Joint Genome Institute"/>
            <person name="Curtis B.A."/>
            <person name="Tanifuji G."/>
            <person name="Burki F."/>
            <person name="Gruber A."/>
            <person name="Irimia M."/>
            <person name="Maruyama S."/>
            <person name="Arias M.C."/>
            <person name="Ball S.G."/>
            <person name="Gile G.H."/>
            <person name="Hirakawa Y."/>
            <person name="Hopkins J.F."/>
            <person name="Kuo A."/>
            <person name="Rensing S.A."/>
            <person name="Schmutz J."/>
            <person name="Symeonidi A."/>
            <person name="Elias M."/>
            <person name="Eveleigh R.J."/>
            <person name="Herman E.K."/>
            <person name="Klute M.J."/>
            <person name="Nakayama T."/>
            <person name="Obornik M."/>
            <person name="Reyes-Prieto A."/>
            <person name="Armbrust E.V."/>
            <person name="Aves S.J."/>
            <person name="Beiko R.G."/>
            <person name="Coutinho P."/>
            <person name="Dacks J.B."/>
            <person name="Durnford D.G."/>
            <person name="Fast N.M."/>
            <person name="Green B.R."/>
            <person name="Grisdale C.J."/>
            <person name="Hempel F."/>
            <person name="Henrissat B."/>
            <person name="Hoppner M.P."/>
            <person name="Ishida K."/>
            <person name="Kim E."/>
            <person name="Koreny L."/>
            <person name="Kroth P.G."/>
            <person name="Liu Y."/>
            <person name="Malik S.B."/>
            <person name="Maier U.G."/>
            <person name="McRose D."/>
            <person name="Mock T."/>
            <person name="Neilson J.A."/>
            <person name="Onodera N.T."/>
            <person name="Poole A.M."/>
            <person name="Pritham E.J."/>
            <person name="Richards T.A."/>
            <person name="Rocap G."/>
            <person name="Roy S.W."/>
            <person name="Sarai C."/>
            <person name="Schaack S."/>
            <person name="Shirato S."/>
            <person name="Slamovits C.H."/>
            <person name="Spencer D.F."/>
            <person name="Suzuki S."/>
            <person name="Worden A.Z."/>
            <person name="Zauner S."/>
            <person name="Barry K."/>
            <person name="Bell C."/>
            <person name="Bharti A.K."/>
            <person name="Crow J.A."/>
            <person name="Grimwood J."/>
            <person name="Kramer R."/>
            <person name="Lindquist E."/>
            <person name="Lucas S."/>
            <person name="Salamov A."/>
            <person name="McFadden G.I."/>
            <person name="Lane C.E."/>
            <person name="Keeling P.J."/>
            <person name="Gray M.W."/>
            <person name="Grigoriev I.V."/>
            <person name="Archibald J.M."/>
        </authorList>
    </citation>
    <scope>NUCLEOTIDE SEQUENCE</scope>
    <source>
        <strain evidence="5 7">CCMP2712</strain>
    </source>
</reference>
<keyword evidence="1" id="KW-1015">Disulfide bond</keyword>
<dbReference type="OMA" id="AIHERCH"/>
<dbReference type="SMART" id="SM00042">
    <property type="entry name" value="CUB"/>
    <property type="match status" value="1"/>
</dbReference>
<dbReference type="RefSeq" id="XP_005826064.1">
    <property type="nucleotide sequence ID" value="XM_005826007.1"/>
</dbReference>
<evidence type="ECO:0000256" key="1">
    <source>
        <dbReference type="ARBA" id="ARBA00023157"/>
    </source>
</evidence>
<proteinExistence type="predicted"/>
<dbReference type="HOGENOM" id="CLU_000664_0_0_1"/>
<dbReference type="CDD" id="cd00041">
    <property type="entry name" value="CUB"/>
    <property type="match status" value="1"/>
</dbReference>
<feature type="domain" description="TNFR-Cys" evidence="4">
    <location>
        <begin position="2634"/>
        <end position="2671"/>
    </location>
</feature>
<dbReference type="PROSITE" id="PS01180">
    <property type="entry name" value="CUB"/>
    <property type="match status" value="1"/>
</dbReference>
<dbReference type="GeneID" id="17295919"/>
<comment type="caution">
    <text evidence="2">Lacks conserved residue(s) required for the propagation of feature annotation.</text>
</comment>
<dbReference type="InterPro" id="IPR001368">
    <property type="entry name" value="TNFR/NGFR_Cys_rich_reg"/>
</dbReference>
<reference evidence="7" key="2">
    <citation type="submission" date="2012-11" db="EMBL/GenBank/DDBJ databases">
        <authorList>
            <person name="Kuo A."/>
            <person name="Curtis B.A."/>
            <person name="Tanifuji G."/>
            <person name="Burki F."/>
            <person name="Gruber A."/>
            <person name="Irimia M."/>
            <person name="Maruyama S."/>
            <person name="Arias M.C."/>
            <person name="Ball S.G."/>
            <person name="Gile G.H."/>
            <person name="Hirakawa Y."/>
            <person name="Hopkins J.F."/>
            <person name="Rensing S.A."/>
            <person name="Schmutz J."/>
            <person name="Symeonidi A."/>
            <person name="Elias M."/>
            <person name="Eveleigh R.J."/>
            <person name="Herman E.K."/>
            <person name="Klute M.J."/>
            <person name="Nakayama T."/>
            <person name="Obornik M."/>
            <person name="Reyes-Prieto A."/>
            <person name="Armbrust E.V."/>
            <person name="Aves S.J."/>
            <person name="Beiko R.G."/>
            <person name="Coutinho P."/>
            <person name="Dacks J.B."/>
            <person name="Durnford D.G."/>
            <person name="Fast N.M."/>
            <person name="Green B.R."/>
            <person name="Grisdale C."/>
            <person name="Hempe F."/>
            <person name="Henrissat B."/>
            <person name="Hoppner M.P."/>
            <person name="Ishida K.-I."/>
            <person name="Kim E."/>
            <person name="Koreny L."/>
            <person name="Kroth P.G."/>
            <person name="Liu Y."/>
            <person name="Malik S.-B."/>
            <person name="Maier U.G."/>
            <person name="McRose D."/>
            <person name="Mock T."/>
            <person name="Neilson J.A."/>
            <person name="Onodera N.T."/>
            <person name="Poole A.M."/>
            <person name="Pritham E.J."/>
            <person name="Richards T.A."/>
            <person name="Rocap G."/>
            <person name="Roy S.W."/>
            <person name="Sarai C."/>
            <person name="Schaack S."/>
            <person name="Shirato S."/>
            <person name="Slamovits C.H."/>
            <person name="Spencer D.F."/>
            <person name="Suzuki S."/>
            <person name="Worden A.Z."/>
            <person name="Zauner S."/>
            <person name="Barry K."/>
            <person name="Bell C."/>
            <person name="Bharti A.K."/>
            <person name="Crow J.A."/>
            <person name="Grimwood J."/>
            <person name="Kramer R."/>
            <person name="Lindquist E."/>
            <person name="Lucas S."/>
            <person name="Salamov A."/>
            <person name="McFadden G.I."/>
            <person name="Lane C.E."/>
            <person name="Keeling P.J."/>
            <person name="Gray M.W."/>
            <person name="Grigoriev I.V."/>
            <person name="Archibald J.M."/>
        </authorList>
    </citation>
    <scope>NUCLEOTIDE SEQUENCE</scope>
    <source>
        <strain evidence="7">CCMP2712</strain>
    </source>
</reference>
<organism evidence="5">
    <name type="scientific">Guillardia theta (strain CCMP2712)</name>
    <name type="common">Cryptophyte</name>
    <dbReference type="NCBI Taxonomy" id="905079"/>
    <lineage>
        <taxon>Eukaryota</taxon>
        <taxon>Cryptophyceae</taxon>
        <taxon>Pyrenomonadales</taxon>
        <taxon>Geminigeraceae</taxon>
        <taxon>Guillardia</taxon>
    </lineage>
</organism>
<protein>
    <submittedName>
        <fullName evidence="5 6">Uncharacterized protein</fullName>
    </submittedName>
</protein>
<dbReference type="PANTHER" id="PTHR23275:SF100">
    <property type="entry name" value="EGF-LIKE DOMAIN-CONTAINING PROTEIN"/>
    <property type="match status" value="1"/>
</dbReference>
<dbReference type="PROSITE" id="PS50050">
    <property type="entry name" value="TNFR_NGFR_2"/>
    <property type="match status" value="1"/>
</dbReference>
<reference evidence="6" key="3">
    <citation type="submission" date="2016-03" db="UniProtKB">
        <authorList>
            <consortium name="EnsemblProtists"/>
        </authorList>
    </citation>
    <scope>IDENTIFICATION</scope>
</reference>
<sequence>MSQGDRAHRKGVSTSLASSNAHLRALHVDLQRSVGSADSKYSLRDNSVISEDDGERRGDDLPSVMYGGRKFATLDGTYYMSERTSSNEDCQTQALRLPKGWAIAPDDWLSREVISQYTWGTDYMLVESGSYYRTNCWYCSNGGSSLRSSDGLYWPASCNMRILIVYVGCPQGQTPDFCSTRYRDSATADPAPAHFQGPPNATILNTSYLKSDLAVGRNWSYILSPSSVDDGSWRVPDLGFPFCVGGNNVQSSVYISSNSYLTFGQAWSTYTSLSASNPYVPTLFVGAGDTSAQLIVGTPTREGDMRGYVVRFEGTSSTSGLPGHPNLIFEVTFFANNTLRVAIGLQNTYFSTMYMMSDGRGSTLTSFSMPDREARLLVSGVPSPYVMLDLPCVLCNNSIPPNSIYSSDFSTASQSCDWICQPGFHLKGESCAECEGKPSNASYSNELCGWTCDVGFYKSGSMCMPCTKRPANAVFVSAGRGEGADSCAWQEVVEEEGYVFSTLGGYGPTSQYSMWSCVSEWQEYLPLPAGWSIAPDNEISINVTAKYDWGALRLVLDSSSSYYTNSVMSEDNWYYWFYYYMQYPGSYYSSGYLSTYDRVYYRSSDCEARVLLLAPVCASGYMAVAPADSASGLTNASRCVPCSNTIPSGAQYVLSPYPQETSSCGWSCQVGFYPSGSTCSKCAGKPSAAVYVGAGLMGKADSCAWSCLPGYREVDGWRCEACASSLPPNAHWEGSGCSWACDFGYRQSGSSSCDDITVGYNGQRYASLGGRAPYDSSTCSWEVARALPEGWMIAPNTGDSISVVSQYPWGASNVVLEDGTAWNTGYGGMCCTSRLYSYDGMFVSRDSCGTVLVVAEDCLAGYYRDPSNMTRCIPCSSYKPNHATYNSSGSPANKNNCDWRCDAGYYRDAYGSSCVACSVAPPNAVYTTSEPGESCSWTCHAGYYLQDGACKACETSLPEFAYFTAGEVSGRQCEWSCRFGYVRSNGRCVGTKYAGRYYTTLSGRAPNDPYTCRDDPYLPVPAGWELAPNNQDSQYVTWYFTWGSYYLVFSDGSLWYTARGTSSTSPQQYSWGYLSSYNGMYKANGCDKGVLLRSTECAPGYLKSGSSCVPCSNALPTNSSYGSLIAADNQLISTCAYVCNAGFKQQADHCVACDRATLPAHAEYVQLTMRHEVEYECQWRCSAGYLLKDGQCVACEGRKPRAAHWLREGSNGTACGWACDFGYFASEDGDCLPLRSYGNRYYATLDGSPPWNWENSDYYYYYYDNCNQGLKAIPAGWAIAANTWDSRMTAWMYPWRSCTLMMSDSTTWYSSRCYSSSSPQSTCCYSLVSYDGMYRSSESCGSILLVSQYCAAGYYLRNDSSCGNCSNPIPPHALYVAQQDPSRYADSVCPWACEPGYTRRGEACQACETAPEHAEYVAYGPGGVNGSWTECGWRCSAGYLLKDGQCVACEGRKPRAAHWLREGSNGTACGWACDFGYFASSDGDCLPLRSYGNRYYATLDGSPPWNWENSDYYYYYSYYYYYYYYYYNCNQGLKAIPAGWAIAANTWDSRMTAWMYPWRSCTLMMSDSSAWYSSRCTSSSSPQSTYSYSLVSYDGMYRSSESCGSILLVSQYCAAGYYLRNDSSCGNCSNPIPPHALYVAQQDHSRYADSVCPWACEPGYTRRGEACQACETAPEHAEYVAYGPGGVNGSWTECGWRCSAGYLLKDGQCVACEGRKPRAAHWLREGSNGTACGWACDFGYFASADGDCLPLRSYGNRYYATLDGSPPWNWENSDYYYYYYNCNQGLKAIPAGWAIAANTWDSRMTAWMYPWRSCTLMMSDSTTWYSSRCYSSSSPQSTCCYSLVSYDGMYRSSESCGSILLVSQYCAAGYYLRNDSSCGNCSNPIPPHALYVAQQDPSRYADSVCPWACEPGYTRRGEACQACETAPEHAEYVAYGPGGVNGSWTECGWRCSAGYLLKDGQCVACEGRKPRAAHWLREGSNGTACGWACDFGHYQSQGGGSNVNASKCEMFQYGNRYYTTLQGHRPDEPYQCNTPLTFSSIPDGWAIAANTWDSQMAIATQRWGVCYLQLSDSSIWYTSSCQCCNYPYRWGSNSLIGYDGMYRSWSTCSDILLMSLFCAPGFYLSGSYCYPCSNPIPANASYALPSSPSQYADSKCPWECNAGFYRSSEWMVCFPCTNPIPPYAFYSTPGLLDQPNSCQWACASGESHGEACNVSNSLTHVVRYLGKVYAALDDVAPTSLNLSCQHDGSMYQQPPAGWALAPWSEEAVRVAGSYPWGARAVVLANGVAYQTAQPYQDYMSYQTPGTSIFSNMLYRSGSSYALSSCDNGYYALRMLLVRLECDDGYEGRGDQDCTPCSGSLPANAVASSGPGGCGWTCRAGYYKAYEGCASCDPRYPKPSNALYVEADGSSGQVCQWRCGTGHYRSQGACVPCMNAPNFAYFLDAADEECAWRCQPGYFQSGTRCLACKPPPSPESDVVVRPASMRCNITRSCRQDYPDAMLYQCGWIFAVTSRSGDEYAVLMDNMTEPWDPLQGPVSSSNQRLQCGMVQLPAGWQVAPNDTDTVDVIARYPWGLQQLVVSDGTVYATSNYNYVTAGRVMALNGLTKSIRADAELYALSSGQYCQNTRILIKKVRCAPGQYVSGSSCRACSTPVCNSGEHALACQELQDSICSSALKPCTGKCRCQLFDEARGSLSDGSALSSLYEDGSNCRWIIQPPGASSISLNFTSFALEPGYDFLTINECIGLLGASLECYGRTEVAKLTGLHKPGSLTVTASSRVLEVLFEADESVAYQGFTMTWTANISSDALSQYWFVSSKYLHCQMLHTWKDIVPSLDTHNSTFKMGGLGQLMVRRELEVWVCSYVDACALAGDAFCYIYDEKKKLFVPWDMASHLKLF</sequence>
<dbReference type="eggNOG" id="ENOG502SFT9">
    <property type="taxonomic scope" value="Eukaryota"/>
</dbReference>
<evidence type="ECO:0000313" key="5">
    <source>
        <dbReference type="EMBL" id="EKX39084.1"/>
    </source>
</evidence>
<dbReference type="InterPro" id="IPR009030">
    <property type="entry name" value="Growth_fac_rcpt_cys_sf"/>
</dbReference>
<feature type="domain" description="CUB" evidence="3">
    <location>
        <begin position="2682"/>
        <end position="2802"/>
    </location>
</feature>
<evidence type="ECO:0000259" key="4">
    <source>
        <dbReference type="PROSITE" id="PS50050"/>
    </source>
</evidence>
<evidence type="ECO:0000313" key="6">
    <source>
        <dbReference type="EnsemblProtists" id="EKX39084"/>
    </source>
</evidence>
<dbReference type="SUPFAM" id="SSF57184">
    <property type="entry name" value="Growth factor receptor domain"/>
    <property type="match status" value="2"/>
</dbReference>
<dbReference type="InterPro" id="IPR000859">
    <property type="entry name" value="CUB_dom"/>
</dbReference>
<gene>
    <name evidence="5" type="ORF">GUITHDRAFT_114740</name>
</gene>
<evidence type="ECO:0000313" key="7">
    <source>
        <dbReference type="Proteomes" id="UP000011087"/>
    </source>
</evidence>
<evidence type="ECO:0000256" key="2">
    <source>
        <dbReference type="PROSITE-ProRule" id="PRU00206"/>
    </source>
</evidence>
<name>L1IT56_GUITC</name>
<accession>L1IT56</accession>
<dbReference type="InterPro" id="IPR035914">
    <property type="entry name" value="Sperma_CUB_dom_sf"/>
</dbReference>
<dbReference type="PANTHER" id="PTHR23275">
    <property type="entry name" value="CABRIOLET.-RELATED"/>
    <property type="match status" value="1"/>
</dbReference>
<dbReference type="STRING" id="905079.L1IT56"/>
<dbReference type="Proteomes" id="UP000011087">
    <property type="component" value="Unassembled WGS sequence"/>
</dbReference>
<dbReference type="Pfam" id="PF00431">
    <property type="entry name" value="CUB"/>
    <property type="match status" value="1"/>
</dbReference>
<dbReference type="Gene3D" id="2.60.120.290">
    <property type="entry name" value="Spermadhesin, CUB domain"/>
    <property type="match status" value="1"/>
</dbReference>
<feature type="repeat" description="TNFR-Cys" evidence="2">
    <location>
        <begin position="2634"/>
        <end position="2671"/>
    </location>
</feature>
<dbReference type="EnsemblProtists" id="EKX39084">
    <property type="protein sequence ID" value="EKX39084"/>
    <property type="gene ID" value="GUITHDRAFT_114740"/>
</dbReference>
<dbReference type="PaxDb" id="55529-EKX39084"/>
<dbReference type="EMBL" id="JH993042">
    <property type="protein sequence ID" value="EKX39084.1"/>
    <property type="molecule type" value="Genomic_DNA"/>
</dbReference>
<dbReference type="InterPro" id="IPR052798">
    <property type="entry name" value="Giardia_VSA"/>
</dbReference>
<dbReference type="SUPFAM" id="SSF49854">
    <property type="entry name" value="Spermadhesin, CUB domain"/>
    <property type="match status" value="1"/>
</dbReference>
<dbReference type="KEGG" id="gtt:GUITHDRAFT_114740"/>
<keyword evidence="7" id="KW-1185">Reference proteome</keyword>